<accession>A0A9W8MF16</accession>
<comment type="caution">
    <text evidence="2">The sequence shown here is derived from an EMBL/GenBank/DDBJ whole genome shotgun (WGS) entry which is preliminary data.</text>
</comment>
<keyword evidence="3" id="KW-1185">Reference proteome</keyword>
<organism evidence="2 3">
    <name type="scientific">Candolleomyces eurysporus</name>
    <dbReference type="NCBI Taxonomy" id="2828524"/>
    <lineage>
        <taxon>Eukaryota</taxon>
        <taxon>Fungi</taxon>
        <taxon>Dikarya</taxon>
        <taxon>Basidiomycota</taxon>
        <taxon>Agaricomycotina</taxon>
        <taxon>Agaricomycetes</taxon>
        <taxon>Agaricomycetidae</taxon>
        <taxon>Agaricales</taxon>
        <taxon>Agaricineae</taxon>
        <taxon>Psathyrellaceae</taxon>
        <taxon>Candolleomyces</taxon>
    </lineage>
</organism>
<dbReference type="Proteomes" id="UP001140091">
    <property type="component" value="Unassembled WGS sequence"/>
</dbReference>
<gene>
    <name evidence="2" type="ORF">H1R20_g10866</name>
</gene>
<dbReference type="EMBL" id="JANBPK010001074">
    <property type="protein sequence ID" value="KAJ2926229.1"/>
    <property type="molecule type" value="Genomic_DNA"/>
</dbReference>
<proteinExistence type="predicted"/>
<name>A0A9W8MF16_9AGAR</name>
<feature type="region of interest" description="Disordered" evidence="1">
    <location>
        <begin position="333"/>
        <end position="359"/>
    </location>
</feature>
<feature type="region of interest" description="Disordered" evidence="1">
    <location>
        <begin position="185"/>
        <end position="220"/>
    </location>
</feature>
<dbReference type="OrthoDB" id="3069035at2759"/>
<evidence type="ECO:0000256" key="1">
    <source>
        <dbReference type="SAM" id="MobiDB-lite"/>
    </source>
</evidence>
<feature type="compositionally biased region" description="Acidic residues" evidence="1">
    <location>
        <begin position="190"/>
        <end position="213"/>
    </location>
</feature>
<evidence type="ECO:0000313" key="2">
    <source>
        <dbReference type="EMBL" id="KAJ2926229.1"/>
    </source>
</evidence>
<dbReference type="AlphaFoldDB" id="A0A9W8MF16"/>
<sequence>MTVYRSASVSAQDHDLHHFASNYRRDSQLRRNSSDARSFDRYPPNPHSSGSAGGLTPLSQARSPLYQAQHATHTPPPALPPPATPFPARHPPPPQPVVCYQIPKPTTTNKLSSDGIYREFVLVEGHISNLLHRNATLEAQVDWLRERLEASQGYFDAGRAELDLAKNRLLKDFEKQMDELKARMAWAGNDESEGEVGGEDDDESNYDDSDSEEELKKGRKKKGVVWPLPSRFLDVPKLCDPKLLPIIDEDDPSYFTNLPLLRGSCDVQQQRFYWTRPVSDPHNHRALEVMVAHAIKFAPSSGIEDVENALARLKHGDLEKHFKARFQRIKKKFKGTDGAPSTKPGGEMTIGKNNNRAPGKLAVRKRKRGQLPPDHKYQDSKYDDAMYYQLMSEDDDTFDENGQLKHGEYTSRRPTWRSEDLNDFFKTIDAIDDPKSSTSYWKRVPGAPREVPLKTTISLAGRTHRWMVDNAWWEENKKDNDKPSMIVLEGDVEARELVDAVKKKRKERSKSAGPGRASKKAKTLSRTKTSKAVARTSRDQGTGSSENADEIGRGSIGVGEEFT</sequence>
<feature type="compositionally biased region" description="Basic and acidic residues" evidence="1">
    <location>
        <begin position="19"/>
        <end position="40"/>
    </location>
</feature>
<feature type="compositionally biased region" description="Basic residues" evidence="1">
    <location>
        <begin position="517"/>
        <end position="529"/>
    </location>
</feature>
<feature type="region of interest" description="Disordered" evidence="1">
    <location>
        <begin position="19"/>
        <end position="93"/>
    </location>
</feature>
<evidence type="ECO:0000313" key="3">
    <source>
        <dbReference type="Proteomes" id="UP001140091"/>
    </source>
</evidence>
<feature type="non-terminal residue" evidence="2">
    <location>
        <position position="563"/>
    </location>
</feature>
<reference evidence="2" key="1">
    <citation type="submission" date="2022-06" db="EMBL/GenBank/DDBJ databases">
        <title>Genome Sequence of Candolleomyces eurysporus.</title>
        <authorList>
            <person name="Buettner E."/>
        </authorList>
    </citation>
    <scope>NUCLEOTIDE SEQUENCE</scope>
    <source>
        <strain evidence="2">VTCC 930004</strain>
    </source>
</reference>
<feature type="region of interest" description="Disordered" evidence="1">
    <location>
        <begin position="501"/>
        <end position="563"/>
    </location>
</feature>
<feature type="compositionally biased region" description="Pro residues" evidence="1">
    <location>
        <begin position="74"/>
        <end position="93"/>
    </location>
</feature>
<protein>
    <submittedName>
        <fullName evidence="2">Uncharacterized protein</fullName>
    </submittedName>
</protein>